<dbReference type="EnsemblPlants" id="ORUFI10G00470.1">
    <property type="protein sequence ID" value="ORUFI10G00470.1"/>
    <property type="gene ID" value="ORUFI10G00470"/>
</dbReference>
<reference evidence="3" key="1">
    <citation type="submission" date="2013-06" db="EMBL/GenBank/DDBJ databases">
        <authorList>
            <person name="Zhao Q."/>
        </authorList>
    </citation>
    <scope>NUCLEOTIDE SEQUENCE</scope>
    <source>
        <strain evidence="3">cv. W1943</strain>
    </source>
</reference>
<evidence type="ECO:0000256" key="1">
    <source>
        <dbReference type="SAM" id="SignalP"/>
    </source>
</evidence>
<proteinExistence type="predicted"/>
<evidence type="ECO:0000313" key="3">
    <source>
        <dbReference type="Proteomes" id="UP000008022"/>
    </source>
</evidence>
<dbReference type="HOGENOM" id="CLU_135989_6_0_1"/>
<name>A0A0E0QVL6_ORYRU</name>
<dbReference type="AlphaFoldDB" id="A0A0E0QVL6"/>
<feature type="chain" id="PRO_5002371832" evidence="1">
    <location>
        <begin position="26"/>
        <end position="80"/>
    </location>
</feature>
<organism evidence="2 3">
    <name type="scientific">Oryza rufipogon</name>
    <name type="common">Brownbeard rice</name>
    <name type="synonym">Asian wild rice</name>
    <dbReference type="NCBI Taxonomy" id="4529"/>
    <lineage>
        <taxon>Eukaryota</taxon>
        <taxon>Viridiplantae</taxon>
        <taxon>Streptophyta</taxon>
        <taxon>Embryophyta</taxon>
        <taxon>Tracheophyta</taxon>
        <taxon>Spermatophyta</taxon>
        <taxon>Magnoliopsida</taxon>
        <taxon>Liliopsida</taxon>
        <taxon>Poales</taxon>
        <taxon>Poaceae</taxon>
        <taxon>BOP clade</taxon>
        <taxon>Oryzoideae</taxon>
        <taxon>Oryzeae</taxon>
        <taxon>Oryzinae</taxon>
        <taxon>Oryza</taxon>
    </lineage>
</organism>
<dbReference type="OMA" id="MAYFVIA"/>
<dbReference type="Proteomes" id="UP000008022">
    <property type="component" value="Unassembled WGS sequence"/>
</dbReference>
<dbReference type="STRING" id="4529.A0A0E0QVL6"/>
<evidence type="ECO:0000313" key="2">
    <source>
        <dbReference type="EnsemblPlants" id="ORUFI10G00470.1"/>
    </source>
</evidence>
<dbReference type="Gene3D" id="1.20.1250.20">
    <property type="entry name" value="MFS general substrate transporter like domains"/>
    <property type="match status" value="1"/>
</dbReference>
<dbReference type="InterPro" id="IPR036259">
    <property type="entry name" value="MFS_trans_sf"/>
</dbReference>
<accession>A0A0E0QVL6</accession>
<keyword evidence="3" id="KW-1185">Reference proteome</keyword>
<dbReference type="Gramene" id="ORUFI10G00470.1">
    <property type="protein sequence ID" value="ORUFI10G00470.1"/>
    <property type="gene ID" value="ORUFI10G00470"/>
</dbReference>
<protein>
    <submittedName>
        <fullName evidence="2">Uncharacterized protein</fullName>
    </submittedName>
</protein>
<reference evidence="2" key="2">
    <citation type="submission" date="2015-06" db="UniProtKB">
        <authorList>
            <consortium name="EnsemblPlants"/>
        </authorList>
    </citation>
    <scope>IDENTIFICATION</scope>
</reference>
<sequence length="80" mass="8884">MAYFVIARNLVTFLTTVLHESMVDAAKNVSACIGACFHTPVVGAFAFLADAYWGRYRTIVVYLPVYITVRHSECSDVSFS</sequence>
<dbReference type="PANTHER" id="PTHR11654">
    <property type="entry name" value="OLIGOPEPTIDE TRANSPORTER-RELATED"/>
    <property type="match status" value="1"/>
</dbReference>
<keyword evidence="1" id="KW-0732">Signal</keyword>
<feature type="signal peptide" evidence="1">
    <location>
        <begin position="1"/>
        <end position="25"/>
    </location>
</feature>
<dbReference type="eggNOG" id="KOG1237">
    <property type="taxonomic scope" value="Eukaryota"/>
</dbReference>